<evidence type="ECO:0000256" key="1">
    <source>
        <dbReference type="ARBA" id="ARBA00005065"/>
    </source>
</evidence>
<feature type="binding site" evidence="9">
    <location>
        <position position="53"/>
    </location>
    <ligand>
        <name>iminosuccinate</name>
        <dbReference type="ChEBI" id="CHEBI:77875"/>
    </ligand>
</feature>
<proteinExistence type="inferred from homology"/>
<feature type="binding site" evidence="9">
    <location>
        <position position="36"/>
    </location>
    <ligand>
        <name>iminosuccinate</name>
        <dbReference type="ChEBI" id="CHEBI:77875"/>
    </ligand>
</feature>
<evidence type="ECO:0000256" key="2">
    <source>
        <dbReference type="ARBA" id="ARBA00012669"/>
    </source>
</evidence>
<comment type="subcellular location">
    <subcellularLocation>
        <location evidence="9">Cytoplasm</location>
    </subcellularLocation>
</comment>
<evidence type="ECO:0000313" key="11">
    <source>
        <dbReference type="Proteomes" id="UP001501598"/>
    </source>
</evidence>
<dbReference type="EC" id="2.5.1.72" evidence="2 9"/>
<comment type="function">
    <text evidence="9">Catalyzes the condensation of iminoaspartate with dihydroxyacetone phosphate to form quinolinate.</text>
</comment>
<accession>A0ABP8RSZ5</accession>
<keyword evidence="7 9" id="KW-0408">Iron</keyword>
<keyword evidence="4 9" id="KW-0662">Pyridine nucleotide biosynthesis</keyword>
<protein>
    <recommendedName>
        <fullName evidence="2 9">Quinolinate synthase</fullName>
        <ecNumber evidence="2 9">2.5.1.72</ecNumber>
    </recommendedName>
</protein>
<evidence type="ECO:0000256" key="9">
    <source>
        <dbReference type="HAMAP-Rule" id="MF_00568"/>
    </source>
</evidence>
<keyword evidence="5 9" id="KW-0808">Transferase</keyword>
<comment type="catalytic activity">
    <reaction evidence="9">
        <text>iminosuccinate + dihydroxyacetone phosphate = quinolinate + phosphate + 2 H2O + H(+)</text>
        <dbReference type="Rhea" id="RHEA:25888"/>
        <dbReference type="ChEBI" id="CHEBI:15377"/>
        <dbReference type="ChEBI" id="CHEBI:15378"/>
        <dbReference type="ChEBI" id="CHEBI:29959"/>
        <dbReference type="ChEBI" id="CHEBI:43474"/>
        <dbReference type="ChEBI" id="CHEBI:57642"/>
        <dbReference type="ChEBI" id="CHEBI:77875"/>
        <dbReference type="EC" id="2.5.1.72"/>
    </reaction>
</comment>
<feature type="binding site" evidence="9">
    <location>
        <position position="141"/>
    </location>
    <ligand>
        <name>iminosuccinate</name>
        <dbReference type="ChEBI" id="CHEBI:77875"/>
    </ligand>
</feature>
<dbReference type="Pfam" id="PF02445">
    <property type="entry name" value="NadA"/>
    <property type="match status" value="1"/>
</dbReference>
<dbReference type="EMBL" id="BAABGT010000032">
    <property type="protein sequence ID" value="GAA4545884.1"/>
    <property type="molecule type" value="Genomic_DNA"/>
</dbReference>
<dbReference type="PANTHER" id="PTHR30573">
    <property type="entry name" value="QUINOLINATE SYNTHETASE A"/>
    <property type="match status" value="1"/>
</dbReference>
<feature type="binding site" evidence="9">
    <location>
        <begin position="124"/>
        <end position="126"/>
    </location>
    <ligand>
        <name>iminosuccinate</name>
        <dbReference type="ChEBI" id="CHEBI:77875"/>
    </ligand>
</feature>
<comment type="pathway">
    <text evidence="1 9">Cofactor biosynthesis; NAD(+) biosynthesis; quinolinate from iminoaspartate: step 1/1.</text>
</comment>
<evidence type="ECO:0000256" key="5">
    <source>
        <dbReference type="ARBA" id="ARBA00022679"/>
    </source>
</evidence>
<feature type="binding site" evidence="9">
    <location>
        <position position="239"/>
    </location>
    <ligand>
        <name>iminosuccinate</name>
        <dbReference type="ChEBI" id="CHEBI:77875"/>
    </ligand>
</feature>
<dbReference type="SUPFAM" id="SSF142754">
    <property type="entry name" value="NadA-like"/>
    <property type="match status" value="1"/>
</dbReference>
<comment type="caution">
    <text evidence="10">The sequence shown here is derived from an EMBL/GenBank/DDBJ whole genome shotgun (WGS) entry which is preliminary data.</text>
</comment>
<dbReference type="NCBIfam" id="TIGR00550">
    <property type="entry name" value="nadA"/>
    <property type="match status" value="1"/>
</dbReference>
<gene>
    <name evidence="9 10" type="primary">nadA</name>
    <name evidence="10" type="ORF">GCM10023175_26670</name>
</gene>
<feature type="binding site" evidence="9">
    <location>
        <position position="284"/>
    </location>
    <ligand>
        <name>[4Fe-4S] cluster</name>
        <dbReference type="ChEBI" id="CHEBI:49883"/>
    </ligand>
</feature>
<organism evidence="10 11">
    <name type="scientific">Pseudonocardia xishanensis</name>
    <dbReference type="NCBI Taxonomy" id="630995"/>
    <lineage>
        <taxon>Bacteria</taxon>
        <taxon>Bacillati</taxon>
        <taxon>Actinomycetota</taxon>
        <taxon>Actinomycetes</taxon>
        <taxon>Pseudonocardiales</taxon>
        <taxon>Pseudonocardiaceae</taxon>
        <taxon>Pseudonocardia</taxon>
    </lineage>
</organism>
<comment type="similarity">
    <text evidence="9">Belongs to the quinolinate synthase family. Type 2 subfamily.</text>
</comment>
<dbReference type="Proteomes" id="UP001501598">
    <property type="component" value="Unassembled WGS sequence"/>
</dbReference>
<evidence type="ECO:0000256" key="3">
    <source>
        <dbReference type="ARBA" id="ARBA00022485"/>
    </source>
</evidence>
<dbReference type="InterPro" id="IPR023066">
    <property type="entry name" value="Quinolinate_synth_type2"/>
</dbReference>
<dbReference type="InterPro" id="IPR003473">
    <property type="entry name" value="NadA"/>
</dbReference>
<name>A0ABP8RSZ5_9PSEU</name>
<evidence type="ECO:0000313" key="10">
    <source>
        <dbReference type="EMBL" id="GAA4545884.1"/>
    </source>
</evidence>
<feature type="binding site" evidence="9">
    <location>
        <position position="185"/>
    </location>
    <ligand>
        <name>[4Fe-4S] cluster</name>
        <dbReference type="ChEBI" id="CHEBI:49883"/>
    </ligand>
</feature>
<dbReference type="NCBIfam" id="NF006878">
    <property type="entry name" value="PRK09375.1-2"/>
    <property type="match status" value="1"/>
</dbReference>
<evidence type="ECO:0000256" key="7">
    <source>
        <dbReference type="ARBA" id="ARBA00023004"/>
    </source>
</evidence>
<feature type="binding site" evidence="9">
    <location>
        <begin position="211"/>
        <end position="213"/>
    </location>
    <ligand>
        <name>iminosuccinate</name>
        <dbReference type="ChEBI" id="CHEBI:77875"/>
    </ligand>
</feature>
<evidence type="ECO:0000256" key="4">
    <source>
        <dbReference type="ARBA" id="ARBA00022642"/>
    </source>
</evidence>
<dbReference type="NCBIfam" id="NF006879">
    <property type="entry name" value="PRK09375.1-4"/>
    <property type="match status" value="1"/>
</dbReference>
<dbReference type="PANTHER" id="PTHR30573:SF0">
    <property type="entry name" value="QUINOLINATE SYNTHASE, CHLOROPLASTIC"/>
    <property type="match status" value="1"/>
</dbReference>
<reference evidence="11" key="1">
    <citation type="journal article" date="2019" name="Int. J. Syst. Evol. Microbiol.">
        <title>The Global Catalogue of Microorganisms (GCM) 10K type strain sequencing project: providing services to taxonomists for standard genome sequencing and annotation.</title>
        <authorList>
            <consortium name="The Broad Institute Genomics Platform"/>
            <consortium name="The Broad Institute Genome Sequencing Center for Infectious Disease"/>
            <person name="Wu L."/>
            <person name="Ma J."/>
        </authorList>
    </citation>
    <scope>NUCLEOTIDE SEQUENCE [LARGE SCALE GENOMIC DNA]</scope>
    <source>
        <strain evidence="11">JCM 17906</strain>
    </source>
</reference>
<keyword evidence="6 9" id="KW-0479">Metal-binding</keyword>
<feature type="binding site" evidence="9">
    <location>
        <position position="98"/>
    </location>
    <ligand>
        <name>[4Fe-4S] cluster</name>
        <dbReference type="ChEBI" id="CHEBI:49883"/>
    </ligand>
</feature>
<sequence length="333" mass="35630">MTVTADLQQGTGVPFPGWADEVRELARQRGAVLLAHNYQLPAIQDVADFVGDSLALSRIAAEVEADTIVFCGVHFMAETAKILSPEKTVLIPDERAGCSLADSITVEQLVEWKAEHPGAVVVSYVNTTAAVKAETDICCTSSNAVEVVASIPDDEEVLFLPDQFLGAHVRRTLGRENMHVWAGECHVHAGINGAELTKRAEEDPEADLFVHPECGCATSALYLAGSGAVAADKVKILSTGGMIDAARETHAKSVLVATEIGMLHQLRKAAPEIDFRAVNDRASCTYMKMITPEALLRSVREGTDEVHVDPELAARGRRAVERMIAIGQPGGGE</sequence>
<dbReference type="InterPro" id="IPR036094">
    <property type="entry name" value="NadA_sf"/>
</dbReference>
<keyword evidence="11" id="KW-1185">Reference proteome</keyword>
<evidence type="ECO:0000256" key="6">
    <source>
        <dbReference type="ARBA" id="ARBA00022723"/>
    </source>
</evidence>
<keyword evidence="8 9" id="KW-0411">Iron-sulfur</keyword>
<keyword evidence="3 9" id="KW-0004">4Fe-4S</keyword>
<evidence type="ECO:0000256" key="8">
    <source>
        <dbReference type="ARBA" id="ARBA00023014"/>
    </source>
</evidence>
<dbReference type="HAMAP" id="MF_00568">
    <property type="entry name" value="NadA_type2"/>
    <property type="match status" value="1"/>
</dbReference>
<dbReference type="Gene3D" id="3.40.50.10800">
    <property type="entry name" value="NadA-like"/>
    <property type="match status" value="3"/>
</dbReference>
<keyword evidence="9" id="KW-0963">Cytoplasm</keyword>
<comment type="cofactor">
    <cofactor evidence="9">
        <name>[4Fe-4S] cluster</name>
        <dbReference type="ChEBI" id="CHEBI:49883"/>
    </cofactor>
    <text evidence="9">Binds 1 [4Fe-4S] cluster per subunit.</text>
</comment>
<dbReference type="RefSeq" id="WP_345416822.1">
    <property type="nucleotide sequence ID" value="NZ_BAABGT010000032.1"/>
</dbReference>